<feature type="transmembrane region" description="Helical" evidence="1">
    <location>
        <begin position="68"/>
        <end position="92"/>
    </location>
</feature>
<dbReference type="Proteomes" id="UP000023152">
    <property type="component" value="Unassembled WGS sequence"/>
</dbReference>
<feature type="transmembrane region" description="Helical" evidence="1">
    <location>
        <begin position="104"/>
        <end position="126"/>
    </location>
</feature>
<keyword evidence="1" id="KW-0472">Membrane</keyword>
<evidence type="ECO:0000256" key="1">
    <source>
        <dbReference type="SAM" id="Phobius"/>
    </source>
</evidence>
<gene>
    <name evidence="2" type="ORF">RFI_16618</name>
</gene>
<evidence type="ECO:0000313" key="3">
    <source>
        <dbReference type="Proteomes" id="UP000023152"/>
    </source>
</evidence>
<organism evidence="2 3">
    <name type="scientific">Reticulomyxa filosa</name>
    <dbReference type="NCBI Taxonomy" id="46433"/>
    <lineage>
        <taxon>Eukaryota</taxon>
        <taxon>Sar</taxon>
        <taxon>Rhizaria</taxon>
        <taxon>Retaria</taxon>
        <taxon>Foraminifera</taxon>
        <taxon>Monothalamids</taxon>
        <taxon>Reticulomyxidae</taxon>
        <taxon>Reticulomyxa</taxon>
    </lineage>
</organism>
<name>X6N2U7_RETFI</name>
<feature type="transmembrane region" description="Helical" evidence="1">
    <location>
        <begin position="138"/>
        <end position="155"/>
    </location>
</feature>
<dbReference type="AlphaFoldDB" id="X6N2U7"/>
<accession>X6N2U7</accession>
<evidence type="ECO:0000313" key="2">
    <source>
        <dbReference type="EMBL" id="ETO20600.1"/>
    </source>
</evidence>
<keyword evidence="1" id="KW-0812">Transmembrane</keyword>
<feature type="non-terminal residue" evidence="2">
    <location>
        <position position="1"/>
    </location>
</feature>
<reference evidence="2 3" key="1">
    <citation type="journal article" date="2013" name="Curr. Biol.">
        <title>The Genome of the Foraminiferan Reticulomyxa filosa.</title>
        <authorList>
            <person name="Glockner G."/>
            <person name="Hulsmann N."/>
            <person name="Schleicher M."/>
            <person name="Noegel A.A."/>
            <person name="Eichinger L."/>
            <person name="Gallinger C."/>
            <person name="Pawlowski J."/>
            <person name="Sierra R."/>
            <person name="Euteneuer U."/>
            <person name="Pillet L."/>
            <person name="Moustafa A."/>
            <person name="Platzer M."/>
            <person name="Groth M."/>
            <person name="Szafranski K."/>
            <person name="Schliwa M."/>
        </authorList>
    </citation>
    <scope>NUCLEOTIDE SEQUENCE [LARGE SCALE GENOMIC DNA]</scope>
</reference>
<sequence>NNNNNNNNNNDKKKKKNLVEHLDMNDIDNDEDNDNNDNGFDGGRGVSTVAMEVETFQRVFRGYKKGALVSYLCTIWMIILMCSAVSIVVFRLRETDASVPDSYQTLRCVIIPMIVLLTDVAALLVIRQGVLRDLDIQVFFNSFFFFFFLKRFDFIERQYVHDNIYIYIYLYACC</sequence>
<keyword evidence="1" id="KW-1133">Transmembrane helix</keyword>
<keyword evidence="3" id="KW-1185">Reference proteome</keyword>
<proteinExistence type="predicted"/>
<dbReference type="EMBL" id="ASPP01012447">
    <property type="protein sequence ID" value="ETO20600.1"/>
    <property type="molecule type" value="Genomic_DNA"/>
</dbReference>
<comment type="caution">
    <text evidence="2">The sequence shown here is derived from an EMBL/GenBank/DDBJ whole genome shotgun (WGS) entry which is preliminary data.</text>
</comment>
<protein>
    <submittedName>
        <fullName evidence="2">Uncharacterized protein</fullName>
    </submittedName>
</protein>